<dbReference type="Pfam" id="PF14529">
    <property type="entry name" value="Exo_endo_phos_2"/>
    <property type="match status" value="1"/>
</dbReference>
<dbReference type="CDD" id="cd01650">
    <property type="entry name" value="RT_nLTR_like"/>
    <property type="match status" value="1"/>
</dbReference>
<proteinExistence type="predicted"/>
<dbReference type="SMART" id="SM00596">
    <property type="entry name" value="PRE_C2HC"/>
    <property type="match status" value="1"/>
</dbReference>
<dbReference type="Gene3D" id="3.60.10.10">
    <property type="entry name" value="Endonuclease/exonuclease/phosphatase"/>
    <property type="match status" value="1"/>
</dbReference>
<evidence type="ECO:0000313" key="4">
    <source>
        <dbReference type="Proteomes" id="UP000007266"/>
    </source>
</evidence>
<protein>
    <submittedName>
        <fullName evidence="3">Putative RNA-directed DNA polymerase from transposon X-element-like Protein</fullName>
    </submittedName>
</protein>
<organism evidence="3 4">
    <name type="scientific">Tribolium castaneum</name>
    <name type="common">Red flour beetle</name>
    <dbReference type="NCBI Taxonomy" id="7070"/>
    <lineage>
        <taxon>Eukaryota</taxon>
        <taxon>Metazoa</taxon>
        <taxon>Ecdysozoa</taxon>
        <taxon>Arthropoda</taxon>
        <taxon>Hexapoda</taxon>
        <taxon>Insecta</taxon>
        <taxon>Pterygota</taxon>
        <taxon>Neoptera</taxon>
        <taxon>Endopterygota</taxon>
        <taxon>Coleoptera</taxon>
        <taxon>Polyphaga</taxon>
        <taxon>Cucujiformia</taxon>
        <taxon>Tenebrionidae</taxon>
        <taxon>Tenebrionidae incertae sedis</taxon>
        <taxon>Tribolium</taxon>
    </lineage>
</organism>
<gene>
    <name evidence="3" type="primary">AUGUSTUS-3.0.2_33297</name>
    <name evidence="3" type="ORF">TcasGA2_TC033297</name>
</gene>
<name>A0A139WA11_TRICA</name>
<dbReference type="InterPro" id="IPR005135">
    <property type="entry name" value="Endo/exonuclease/phosphatase"/>
</dbReference>
<keyword evidence="4" id="KW-1185">Reference proteome</keyword>
<dbReference type="InParanoid" id="A0A139WA11"/>
<evidence type="ECO:0000313" key="3">
    <source>
        <dbReference type="EMBL" id="KYB24751.1"/>
    </source>
</evidence>
<dbReference type="Proteomes" id="UP000007266">
    <property type="component" value="Unassembled WGS sequence"/>
</dbReference>
<accession>A0A139WA11</accession>
<feature type="domain" description="Reverse transcriptase" evidence="2">
    <location>
        <begin position="893"/>
        <end position="1161"/>
    </location>
</feature>
<sequence length="1418" mass="159439">METEGFSPVKTGKKRPAPSRSPQSIETQNKFLSLSEEEESEDSEAPLDGEPPLQGEKRKKKKKKSSSSSKQSFTQAAPSWSAIAAGHPSDSPQRPHLGSPSGFHPGSPPGLRPDSPPGLHPGSPPGLRPDSPPPQDSAPTAPKASRIPPIFLRDAGKWHLVSQKANFTKARSVSDQIRIQPTTVADFRLFTRFMEAERIPFHTFTLPEEKTTRVVLRGIPVQVSTDEVFADLKRQGFNPISTHRMHTGKRQLPLVLLEAPLDQAKEVWKMKTVCSLMVKVEKPRKSGKAAQCHRCQRFFHAQRNCTAEHRCVKCGEAHDTKVCTKESKEPPKCANCNGPHTANYRGCPQFPKLQKTATPRTTAPAKAAPTKAAACQGRHPQGSSPQGSSPQKGRRSQANSRPQGRRSQGKPHRHQRQRRRQKDRSTASNGDLWFAEEPDCHGRGNGKEPGRVAFWNANGLLAARDELEEFVDRLQLDIVLVCETKLQPQTTDPKIRGFTLHRADRGIGPGGGTAIFPLQMGPLRLFACYNRPQIPILEEDLQTLFDGNTPTIATGDFNAKHINWGSRRSNRNGNILNGFTDQHLDISVMAPVEPTFYRNSDGTADILDVAIVKNVVHQVRLTAINDLSSDHNPVLMQIGNEANDPIVCRYTSVDWRKFTKHLVNNFGTIPPIRSTEEIDEAVQTFETKIRDAIASATRERRTPAPRLEISWEIRDLIRAKRRARRIAQRTGFPVDRAEANRLRWEVRKALSDFRNERWEAKLQSLTTEDNSVWRMSRVLRSDRKPLPPIHSENGIVFTDEEKAEAFALSMSRQCSLNLTNADLDHVEEIEDHVESIGTEDPDEPLTPTTPEEASGVIRKLKKRKASGPDEISNRALKNLPLKVIVELTGILNAMLSFRYFPQRWKIATVIFIPKPGKDPKFPQNHRPISLLSAVGKVAERLIRSRLLHLTQERHIVPNEQFGFRSNQSTTDHLLRVVEHASISIERKQFTGAVFLDVAKAFDAVWHDGLIYKLHQTGIPLAMVQMIRSFLEGRRFQVRINNSVSDPQDLEAGVPQGSVLSPLLYSIFTHDIPKTDRTTLAIYADDTAILTRSKQPYMATRYLQESVERIENWCRRWLINVNPDKSRALLLARRRVSPDGFVRMFNADIPWSDQVKYLGVILDKKLSFGPHLDYALAKGKMATGMLRSLVCRRSALSIDNKLLLYKSVIRPTMTYASVAWAFAPCKTRMHKLQTFQNKFLRQAFNAPWFVRNNQLHREAKMPTMEEFFRETAERAFSKAEAHPNPLVREAVDYDENGPSRCKRPRMALLSAFVRLSEHCLLMLNANASAFSSSVKTIPFSLWIGGSGFRSDLSTLDILQTELSSVSWGRSSPFPGGGGDGVPDLRLEGLDRLVDFFCGSDRWDCSEVVHQVLGELPPIH</sequence>
<evidence type="ECO:0000256" key="1">
    <source>
        <dbReference type="SAM" id="MobiDB-lite"/>
    </source>
</evidence>
<dbReference type="PANTHER" id="PTHR33273">
    <property type="entry name" value="DOMAIN-CONTAINING PROTEIN, PUTATIVE-RELATED"/>
    <property type="match status" value="1"/>
</dbReference>
<dbReference type="PROSITE" id="PS50878">
    <property type="entry name" value="RT_POL"/>
    <property type="match status" value="1"/>
</dbReference>
<dbReference type="PANTHER" id="PTHR33273:SF2">
    <property type="entry name" value="ENDONUCLEASE_EXONUCLEASE_PHOSPHATASE DOMAIN-CONTAINING PROTEIN"/>
    <property type="match status" value="1"/>
</dbReference>
<feature type="region of interest" description="Disordered" evidence="1">
    <location>
        <begin position="1"/>
        <end position="148"/>
    </location>
</feature>
<evidence type="ECO:0000259" key="2">
    <source>
        <dbReference type="PROSITE" id="PS50878"/>
    </source>
</evidence>
<keyword evidence="3" id="KW-0695">RNA-directed DNA polymerase</keyword>
<dbReference type="eggNOG" id="KOG1075">
    <property type="taxonomic scope" value="Eukaryota"/>
</dbReference>
<feature type="compositionally biased region" description="Basic and acidic residues" evidence="1">
    <location>
        <begin position="438"/>
        <end position="447"/>
    </location>
</feature>
<dbReference type="SUPFAM" id="SSF56219">
    <property type="entry name" value="DNase I-like"/>
    <property type="match status" value="1"/>
</dbReference>
<dbReference type="GO" id="GO:0003964">
    <property type="term" value="F:RNA-directed DNA polymerase activity"/>
    <property type="evidence" value="ECO:0007669"/>
    <property type="project" value="UniProtKB-KW"/>
</dbReference>
<feature type="compositionally biased region" description="Basic residues" evidence="1">
    <location>
        <begin position="403"/>
        <end position="422"/>
    </location>
</feature>
<dbReference type="InterPro" id="IPR043502">
    <property type="entry name" value="DNA/RNA_pol_sf"/>
</dbReference>
<dbReference type="InterPro" id="IPR000477">
    <property type="entry name" value="RT_dom"/>
</dbReference>
<dbReference type="OMA" id="CDRETHA"/>
<reference evidence="3 4" key="1">
    <citation type="journal article" date="2008" name="Nature">
        <title>The genome of the model beetle and pest Tribolium castaneum.</title>
        <authorList>
            <consortium name="Tribolium Genome Sequencing Consortium"/>
            <person name="Richards S."/>
            <person name="Gibbs R.A."/>
            <person name="Weinstock G.M."/>
            <person name="Brown S.J."/>
            <person name="Denell R."/>
            <person name="Beeman R.W."/>
            <person name="Gibbs R."/>
            <person name="Beeman R.W."/>
            <person name="Brown S.J."/>
            <person name="Bucher G."/>
            <person name="Friedrich M."/>
            <person name="Grimmelikhuijzen C.J."/>
            <person name="Klingler M."/>
            <person name="Lorenzen M."/>
            <person name="Richards S."/>
            <person name="Roth S."/>
            <person name="Schroder R."/>
            <person name="Tautz D."/>
            <person name="Zdobnov E.M."/>
            <person name="Muzny D."/>
            <person name="Gibbs R.A."/>
            <person name="Weinstock G.M."/>
            <person name="Attaway T."/>
            <person name="Bell S."/>
            <person name="Buhay C.J."/>
            <person name="Chandrabose M.N."/>
            <person name="Chavez D."/>
            <person name="Clerk-Blankenburg K.P."/>
            <person name="Cree A."/>
            <person name="Dao M."/>
            <person name="Davis C."/>
            <person name="Chacko J."/>
            <person name="Dinh H."/>
            <person name="Dugan-Rocha S."/>
            <person name="Fowler G."/>
            <person name="Garner T.T."/>
            <person name="Garnes J."/>
            <person name="Gnirke A."/>
            <person name="Hawes A."/>
            <person name="Hernandez J."/>
            <person name="Hines S."/>
            <person name="Holder M."/>
            <person name="Hume J."/>
            <person name="Jhangiani S.N."/>
            <person name="Joshi V."/>
            <person name="Khan Z.M."/>
            <person name="Jackson L."/>
            <person name="Kovar C."/>
            <person name="Kowis A."/>
            <person name="Lee S."/>
            <person name="Lewis L.R."/>
            <person name="Margolis J."/>
            <person name="Morgan M."/>
            <person name="Nazareth L.V."/>
            <person name="Nguyen N."/>
            <person name="Okwuonu G."/>
            <person name="Parker D."/>
            <person name="Richards S."/>
            <person name="Ruiz S.J."/>
            <person name="Santibanez J."/>
            <person name="Savard J."/>
            <person name="Scherer S.E."/>
            <person name="Schneider B."/>
            <person name="Sodergren E."/>
            <person name="Tautz D."/>
            <person name="Vattahil S."/>
            <person name="Villasana D."/>
            <person name="White C.S."/>
            <person name="Wright R."/>
            <person name="Park Y."/>
            <person name="Beeman R.W."/>
            <person name="Lord J."/>
            <person name="Oppert B."/>
            <person name="Lorenzen M."/>
            <person name="Brown S."/>
            <person name="Wang L."/>
            <person name="Savard J."/>
            <person name="Tautz D."/>
            <person name="Richards S."/>
            <person name="Weinstock G."/>
            <person name="Gibbs R.A."/>
            <person name="Liu Y."/>
            <person name="Worley K."/>
            <person name="Weinstock G."/>
            <person name="Elsik C.G."/>
            <person name="Reese J.T."/>
            <person name="Elhaik E."/>
            <person name="Landan G."/>
            <person name="Graur D."/>
            <person name="Arensburger P."/>
            <person name="Atkinson P."/>
            <person name="Beeman R.W."/>
            <person name="Beidler J."/>
            <person name="Brown S.J."/>
            <person name="Demuth J.P."/>
            <person name="Drury D.W."/>
            <person name="Du Y.Z."/>
            <person name="Fujiwara H."/>
            <person name="Lorenzen M."/>
            <person name="Maselli V."/>
            <person name="Osanai M."/>
            <person name="Park Y."/>
            <person name="Robertson H.M."/>
            <person name="Tu Z."/>
            <person name="Wang J.J."/>
            <person name="Wang S."/>
            <person name="Richards S."/>
            <person name="Song H."/>
            <person name="Zhang L."/>
            <person name="Sodergren E."/>
            <person name="Werner D."/>
            <person name="Stanke M."/>
            <person name="Morgenstern B."/>
            <person name="Solovyev V."/>
            <person name="Kosarev P."/>
            <person name="Brown G."/>
            <person name="Chen H.C."/>
            <person name="Ermolaeva O."/>
            <person name="Hlavina W."/>
            <person name="Kapustin Y."/>
            <person name="Kiryutin B."/>
            <person name="Kitts P."/>
            <person name="Maglott D."/>
            <person name="Pruitt K."/>
            <person name="Sapojnikov V."/>
            <person name="Souvorov A."/>
            <person name="Mackey A.J."/>
            <person name="Waterhouse R.M."/>
            <person name="Wyder S."/>
            <person name="Zdobnov E.M."/>
            <person name="Zdobnov E.M."/>
            <person name="Wyder S."/>
            <person name="Kriventseva E.V."/>
            <person name="Kadowaki T."/>
            <person name="Bork P."/>
            <person name="Aranda M."/>
            <person name="Bao R."/>
            <person name="Beermann A."/>
            <person name="Berns N."/>
            <person name="Bolognesi R."/>
            <person name="Bonneton F."/>
            <person name="Bopp D."/>
            <person name="Brown S.J."/>
            <person name="Bucher G."/>
            <person name="Butts T."/>
            <person name="Chaumot A."/>
            <person name="Denell R.E."/>
            <person name="Ferrier D.E."/>
            <person name="Friedrich M."/>
            <person name="Gordon C.M."/>
            <person name="Jindra M."/>
            <person name="Klingler M."/>
            <person name="Lan Q."/>
            <person name="Lattorff H.M."/>
            <person name="Laudet V."/>
            <person name="von Levetsow C."/>
            <person name="Liu Z."/>
            <person name="Lutz R."/>
            <person name="Lynch J.A."/>
            <person name="da Fonseca R.N."/>
            <person name="Posnien N."/>
            <person name="Reuter R."/>
            <person name="Roth S."/>
            <person name="Savard J."/>
            <person name="Schinko J.B."/>
            <person name="Schmitt C."/>
            <person name="Schoppmeier M."/>
            <person name="Schroder R."/>
            <person name="Shippy T.D."/>
            <person name="Simonnet F."/>
            <person name="Marques-Souza H."/>
            <person name="Tautz D."/>
            <person name="Tomoyasu Y."/>
            <person name="Trauner J."/>
            <person name="Van der Zee M."/>
            <person name="Vervoort M."/>
            <person name="Wittkopp N."/>
            <person name="Wimmer E.A."/>
            <person name="Yang X."/>
            <person name="Jones A.K."/>
            <person name="Sattelle D.B."/>
            <person name="Ebert P.R."/>
            <person name="Nelson D."/>
            <person name="Scott J.G."/>
            <person name="Beeman R.W."/>
            <person name="Muthukrishnan S."/>
            <person name="Kramer K.J."/>
            <person name="Arakane Y."/>
            <person name="Beeman R.W."/>
            <person name="Zhu Q."/>
            <person name="Hogenkamp D."/>
            <person name="Dixit R."/>
            <person name="Oppert B."/>
            <person name="Jiang H."/>
            <person name="Zou Z."/>
            <person name="Marshall J."/>
            <person name="Elpidina E."/>
            <person name="Vinokurov K."/>
            <person name="Oppert C."/>
            <person name="Zou Z."/>
            <person name="Evans J."/>
            <person name="Lu Z."/>
            <person name="Zhao P."/>
            <person name="Sumathipala N."/>
            <person name="Altincicek B."/>
            <person name="Vilcinskas A."/>
            <person name="Williams M."/>
            <person name="Hultmark D."/>
            <person name="Hetru C."/>
            <person name="Jiang H."/>
            <person name="Grimmelikhuijzen C.J."/>
            <person name="Hauser F."/>
            <person name="Cazzamali G."/>
            <person name="Williamson M."/>
            <person name="Park Y."/>
            <person name="Li B."/>
            <person name="Tanaka Y."/>
            <person name="Predel R."/>
            <person name="Neupert S."/>
            <person name="Schachtner J."/>
            <person name="Verleyen P."/>
            <person name="Raible F."/>
            <person name="Bork P."/>
            <person name="Friedrich M."/>
            <person name="Walden K.K."/>
            <person name="Robertson H.M."/>
            <person name="Angeli S."/>
            <person name="Foret S."/>
            <person name="Bucher G."/>
            <person name="Schuetz S."/>
            <person name="Maleszka R."/>
            <person name="Wimmer E.A."/>
            <person name="Beeman R.W."/>
            <person name="Lorenzen M."/>
            <person name="Tomoyasu Y."/>
            <person name="Miller S.C."/>
            <person name="Grossmann D."/>
            <person name="Bucher G."/>
        </authorList>
    </citation>
    <scope>NUCLEOTIDE SEQUENCE [LARGE SCALE GENOMIC DNA]</scope>
    <source>
        <strain evidence="3 4">Georgia GA2</strain>
    </source>
</reference>
<dbReference type="SUPFAM" id="SSF56672">
    <property type="entry name" value="DNA/RNA polymerases"/>
    <property type="match status" value="1"/>
</dbReference>
<feature type="compositionally biased region" description="Acidic residues" evidence="1">
    <location>
        <begin position="35"/>
        <end position="47"/>
    </location>
</feature>
<keyword evidence="3" id="KW-0808">Transferase</keyword>
<feature type="compositionally biased region" description="Polar residues" evidence="1">
    <location>
        <begin position="20"/>
        <end position="31"/>
    </location>
</feature>
<feature type="compositionally biased region" description="Low complexity" evidence="1">
    <location>
        <begin position="355"/>
        <end position="391"/>
    </location>
</feature>
<dbReference type="EMBL" id="KQ971729">
    <property type="protein sequence ID" value="KYB24751.1"/>
    <property type="molecule type" value="Genomic_DNA"/>
</dbReference>
<keyword evidence="3" id="KW-0548">Nucleotidyltransferase</keyword>
<reference evidence="3 4" key="2">
    <citation type="journal article" date="2010" name="Nucleic Acids Res.">
        <title>BeetleBase in 2010: revisions to provide comprehensive genomic information for Tribolium castaneum.</title>
        <authorList>
            <person name="Kim H.S."/>
            <person name="Murphy T."/>
            <person name="Xia J."/>
            <person name="Caragea D."/>
            <person name="Park Y."/>
            <person name="Beeman R.W."/>
            <person name="Lorenzen M.D."/>
            <person name="Butcher S."/>
            <person name="Manak J.R."/>
            <person name="Brown S.J."/>
        </authorList>
    </citation>
    <scope>NUCLEOTIDE SEQUENCE [LARGE SCALE GENOMIC DNA]</scope>
    <source>
        <strain evidence="3 4">Georgia GA2</strain>
    </source>
</reference>
<dbReference type="STRING" id="7070.A0A139WA11"/>
<feature type="compositionally biased region" description="Low complexity" evidence="1">
    <location>
        <begin position="95"/>
        <end position="105"/>
    </location>
</feature>
<dbReference type="Pfam" id="PF07530">
    <property type="entry name" value="PRE_C2HC"/>
    <property type="match status" value="1"/>
</dbReference>
<dbReference type="Pfam" id="PF00078">
    <property type="entry name" value="RVT_1"/>
    <property type="match status" value="1"/>
</dbReference>
<dbReference type="InterPro" id="IPR036691">
    <property type="entry name" value="Endo/exonu/phosph_ase_sf"/>
</dbReference>
<feature type="region of interest" description="Disordered" evidence="1">
    <location>
        <begin position="835"/>
        <end position="855"/>
    </location>
</feature>
<dbReference type="InterPro" id="IPR006579">
    <property type="entry name" value="Pre_C2HC_dom"/>
</dbReference>
<feature type="compositionally biased region" description="Pro residues" evidence="1">
    <location>
        <begin position="106"/>
        <end position="136"/>
    </location>
</feature>
<feature type="region of interest" description="Disordered" evidence="1">
    <location>
        <begin position="351"/>
        <end position="447"/>
    </location>
</feature>